<name>A0A067Q0L0_9AGAM</name>
<reference evidence="3" key="1">
    <citation type="journal article" date="2014" name="Proc. Natl. Acad. Sci. U.S.A.">
        <title>Extensive sampling of basidiomycete genomes demonstrates inadequacy of the white-rot/brown-rot paradigm for wood decay fungi.</title>
        <authorList>
            <person name="Riley R."/>
            <person name="Salamov A.A."/>
            <person name="Brown D.W."/>
            <person name="Nagy L.G."/>
            <person name="Floudas D."/>
            <person name="Held B.W."/>
            <person name="Levasseur A."/>
            <person name="Lombard V."/>
            <person name="Morin E."/>
            <person name="Otillar R."/>
            <person name="Lindquist E.A."/>
            <person name="Sun H."/>
            <person name="LaButti K.M."/>
            <person name="Schmutz J."/>
            <person name="Jabbour D."/>
            <person name="Luo H."/>
            <person name="Baker S.E."/>
            <person name="Pisabarro A.G."/>
            <person name="Walton J.D."/>
            <person name="Blanchette R.A."/>
            <person name="Henrissat B."/>
            <person name="Martin F."/>
            <person name="Cullen D."/>
            <person name="Hibbett D.S."/>
            <person name="Grigoriev I.V."/>
        </authorList>
    </citation>
    <scope>NUCLEOTIDE SEQUENCE [LARGE SCALE GENOMIC DNA]</scope>
    <source>
        <strain evidence="3">MUCL 33604</strain>
    </source>
</reference>
<evidence type="ECO:0000313" key="2">
    <source>
        <dbReference type="EMBL" id="KDQ56146.1"/>
    </source>
</evidence>
<organism evidence="2 3">
    <name type="scientific">Jaapia argillacea MUCL 33604</name>
    <dbReference type="NCBI Taxonomy" id="933084"/>
    <lineage>
        <taxon>Eukaryota</taxon>
        <taxon>Fungi</taxon>
        <taxon>Dikarya</taxon>
        <taxon>Basidiomycota</taxon>
        <taxon>Agaricomycotina</taxon>
        <taxon>Agaricomycetes</taxon>
        <taxon>Agaricomycetidae</taxon>
        <taxon>Jaapiales</taxon>
        <taxon>Jaapiaceae</taxon>
        <taxon>Jaapia</taxon>
    </lineage>
</organism>
<dbReference type="InterPro" id="IPR036047">
    <property type="entry name" value="F-box-like_dom_sf"/>
</dbReference>
<gene>
    <name evidence="2" type="ORF">JAAARDRAFT_36939</name>
</gene>
<dbReference type="InParanoid" id="A0A067Q0L0"/>
<dbReference type="EMBL" id="KL197723">
    <property type="protein sequence ID" value="KDQ56146.1"/>
    <property type="molecule type" value="Genomic_DNA"/>
</dbReference>
<dbReference type="PROSITE" id="PS50181">
    <property type="entry name" value="FBOX"/>
    <property type="match status" value="1"/>
</dbReference>
<dbReference type="AlphaFoldDB" id="A0A067Q0L0"/>
<sequence length="117" mass="13102">MEPISRLESLPTELTITILNDLNLYTLLGCRRLSSHIKSIIDDTPILQYKIELGITGMTDGPNTTMTIEERRTRLKNYQDAWANVESKAMEASPTPMTGQRWKLVGGVLALSRGPRS</sequence>
<evidence type="ECO:0000313" key="3">
    <source>
        <dbReference type="Proteomes" id="UP000027265"/>
    </source>
</evidence>
<dbReference type="OrthoDB" id="2745718at2759"/>
<dbReference type="Proteomes" id="UP000027265">
    <property type="component" value="Unassembled WGS sequence"/>
</dbReference>
<dbReference type="SUPFAM" id="SSF81383">
    <property type="entry name" value="F-box domain"/>
    <property type="match status" value="1"/>
</dbReference>
<dbReference type="Pfam" id="PF00646">
    <property type="entry name" value="F-box"/>
    <property type="match status" value="1"/>
</dbReference>
<evidence type="ECO:0000259" key="1">
    <source>
        <dbReference type="PROSITE" id="PS50181"/>
    </source>
</evidence>
<proteinExistence type="predicted"/>
<protein>
    <recommendedName>
        <fullName evidence="1">F-box domain-containing protein</fullName>
    </recommendedName>
</protein>
<feature type="domain" description="F-box" evidence="1">
    <location>
        <begin position="4"/>
        <end position="50"/>
    </location>
</feature>
<dbReference type="Gene3D" id="1.20.1280.50">
    <property type="match status" value="1"/>
</dbReference>
<dbReference type="STRING" id="933084.A0A067Q0L0"/>
<keyword evidence="3" id="KW-1185">Reference proteome</keyword>
<dbReference type="InterPro" id="IPR001810">
    <property type="entry name" value="F-box_dom"/>
</dbReference>
<accession>A0A067Q0L0</accession>
<dbReference type="HOGENOM" id="CLU_154018_0_0_1"/>